<proteinExistence type="predicted"/>
<protein>
    <recommendedName>
        <fullName evidence="3">DUF4276 family protein</fullName>
    </recommendedName>
</protein>
<evidence type="ECO:0000313" key="1">
    <source>
        <dbReference type="EMBL" id="GIJ09987.1"/>
    </source>
</evidence>
<reference evidence="1 2" key="1">
    <citation type="submission" date="2021-01" db="EMBL/GenBank/DDBJ databases">
        <title>Whole genome shotgun sequence of Verrucosispora andamanensis NBRC 109075.</title>
        <authorList>
            <person name="Komaki H."/>
            <person name="Tamura T."/>
        </authorList>
    </citation>
    <scope>NUCLEOTIDE SEQUENCE [LARGE SCALE GENOMIC DNA]</scope>
    <source>
        <strain evidence="1 2">NBRC 109075</strain>
    </source>
</reference>
<dbReference type="EMBL" id="BOOZ01000016">
    <property type="protein sequence ID" value="GIJ09987.1"/>
    <property type="molecule type" value="Genomic_DNA"/>
</dbReference>
<keyword evidence="2" id="KW-1185">Reference proteome</keyword>
<evidence type="ECO:0000313" key="2">
    <source>
        <dbReference type="Proteomes" id="UP000647017"/>
    </source>
</evidence>
<organism evidence="1 2">
    <name type="scientific">Micromonospora andamanensis</name>
    <dbReference type="NCBI Taxonomy" id="1287068"/>
    <lineage>
        <taxon>Bacteria</taxon>
        <taxon>Bacillati</taxon>
        <taxon>Actinomycetota</taxon>
        <taxon>Actinomycetes</taxon>
        <taxon>Micromonosporales</taxon>
        <taxon>Micromonosporaceae</taxon>
        <taxon>Micromonospora</taxon>
    </lineage>
</organism>
<sequence>MMARTYSGLFVPEGTSDDPLAAHIERLFFDKGYPVALSRPDFGRLPRVGKDVASRIRAGLQLVDGPVDVIVVHRDADNAGPDARRVEIESAFRSAGTAADLVPVIPIRMTEAWLLLDEAAIRRVAGNPQGRASLNLPKRREVESRADPKGILRECLLTASEQSGRRRAAVARRFDDNRRQLLERLDLNGSVVQLQSWCSLIADIEAVVKRWHSGRSDSA</sequence>
<evidence type="ECO:0008006" key="3">
    <source>
        <dbReference type="Google" id="ProtNLM"/>
    </source>
</evidence>
<dbReference type="Proteomes" id="UP000647017">
    <property type="component" value="Unassembled WGS sequence"/>
</dbReference>
<gene>
    <name evidence="1" type="ORF">Van01_32010</name>
</gene>
<comment type="caution">
    <text evidence="1">The sequence shown here is derived from an EMBL/GenBank/DDBJ whole genome shotgun (WGS) entry which is preliminary data.</text>
</comment>
<name>A0ABQ4HWH7_9ACTN</name>
<accession>A0ABQ4HWH7</accession>